<evidence type="ECO:0000259" key="8">
    <source>
        <dbReference type="Pfam" id="PF02771"/>
    </source>
</evidence>
<evidence type="ECO:0000256" key="4">
    <source>
        <dbReference type="ARBA" id="ARBA00022827"/>
    </source>
</evidence>
<dbReference type="InterPro" id="IPR052166">
    <property type="entry name" value="Diverse_Acyl-CoA_DH"/>
</dbReference>
<dbReference type="Gene3D" id="1.20.140.10">
    <property type="entry name" value="Butyryl-CoA Dehydrogenase, subunit A, domain 3"/>
    <property type="match status" value="1"/>
</dbReference>
<evidence type="ECO:0000259" key="9">
    <source>
        <dbReference type="Pfam" id="PF12186"/>
    </source>
</evidence>
<dbReference type="PANTHER" id="PTHR42803">
    <property type="entry name" value="ACYL-COA DEHYDROGENASE"/>
    <property type="match status" value="1"/>
</dbReference>
<dbReference type="Proteomes" id="UP000324143">
    <property type="component" value="Unassembled WGS sequence"/>
</dbReference>
<keyword evidence="4 5" id="KW-0274">FAD</keyword>
<evidence type="ECO:0000259" key="7">
    <source>
        <dbReference type="Pfam" id="PF02770"/>
    </source>
</evidence>
<sequence length="569" mass="65634">MENFFLDNKDMLFKFDNFNLAEIVELYEDEYRQADKYEYAPENYEEAMLNYKKSLEIMGQICGEEIEPMAEDIDEEGQKLENGDVKYHPNTKKALELLRKAGFTGVTIPRKYNGLNFPTVIYIMLIELVARAEAGLMNIFSLQDIGETIFEFASEEIKEKYVKMFANGEVTGAMILTEPGAGSDLQRVRTKAVYDEKKDEWKLYGTKRFITNGNADVSLVLARSEEGTTDARGLSMFLIEKDDSVQIRRIEDKLGLHGSPTCEMQFNGTEAKLIGRRRMGLIKYVMELMNGARLGIAGQALGIAEAAYRAAYDYAKEREQFGKSIENFPAVYDMLTDMRINIEAARALTYYTSQMVDYKKAYQRKYEQTDEREYRKKMKEYKTIADTLTPMSKAYSSEMCNDVAYKGLQVHGGDGFMKDYDIQRHYRDARITNIYEGTTQLQIVAAIRGVVTKKLEPVFDELENKVSKGCNEQIAMIKEMRKKLNNSIKNYKDMSDEEKDFYAKYLVDMATKIITSYLLLIDGMRIKRKMIIAKTYIRRSKAEINKYVEIIENLSGLVVDNKELIYDIE</sequence>
<comment type="cofactor">
    <cofactor evidence="1 5">
        <name>FAD</name>
        <dbReference type="ChEBI" id="CHEBI:57692"/>
    </cofactor>
</comment>
<dbReference type="SUPFAM" id="SSF47203">
    <property type="entry name" value="Acyl-CoA dehydrogenase C-terminal domain-like"/>
    <property type="match status" value="1"/>
</dbReference>
<gene>
    <name evidence="10" type="ORF">FXF47_04670</name>
</gene>
<evidence type="ECO:0000313" key="11">
    <source>
        <dbReference type="Proteomes" id="UP000324143"/>
    </source>
</evidence>
<dbReference type="InterPro" id="IPR037069">
    <property type="entry name" value="AcylCoA_DH/ox_N_sf"/>
</dbReference>
<evidence type="ECO:0000256" key="1">
    <source>
        <dbReference type="ARBA" id="ARBA00001974"/>
    </source>
</evidence>
<dbReference type="Gene3D" id="2.40.110.10">
    <property type="entry name" value="Butyryl-CoA Dehydrogenase, subunit A, domain 2"/>
    <property type="match status" value="1"/>
</dbReference>
<dbReference type="InterPro" id="IPR020964">
    <property type="entry name" value="Acyl-CoA_dehydrogenase_C"/>
</dbReference>
<dbReference type="FunFam" id="1.20.140.10:FF:000004">
    <property type="entry name" value="Acyl-CoA dehydrogenase FadE25"/>
    <property type="match status" value="1"/>
</dbReference>
<organism evidence="10 11">
    <name type="scientific">Candidatus Mcinerneyibacterium aminivorans</name>
    <dbReference type="NCBI Taxonomy" id="2703815"/>
    <lineage>
        <taxon>Bacteria</taxon>
        <taxon>Candidatus Macinerneyibacteriota</taxon>
        <taxon>Candidatus Mcinerneyibacteria</taxon>
        <taxon>Candidatus Mcinerneyibacteriales</taxon>
        <taxon>Candidatus Mcinerneyibacteriaceae</taxon>
        <taxon>Candidatus Mcinerneyibacterium</taxon>
    </lineage>
</organism>
<dbReference type="InterPro" id="IPR013786">
    <property type="entry name" value="AcylCoA_DH/ox_N"/>
</dbReference>
<keyword evidence="3 5" id="KW-0285">Flavoprotein</keyword>
<keyword evidence="5" id="KW-0560">Oxidoreductase</keyword>
<dbReference type="SUPFAM" id="SSF158494">
    <property type="entry name" value="PG0775 C-terminal domain-like"/>
    <property type="match status" value="1"/>
</dbReference>
<dbReference type="GO" id="GO:0003995">
    <property type="term" value="F:acyl-CoA dehydrogenase activity"/>
    <property type="evidence" value="ECO:0007669"/>
    <property type="project" value="InterPro"/>
</dbReference>
<feature type="domain" description="Acyl-CoA dehydrogenase/oxidase C-terminal" evidence="6">
    <location>
        <begin position="283"/>
        <end position="443"/>
    </location>
</feature>
<dbReference type="InterPro" id="IPR009075">
    <property type="entry name" value="AcylCo_DH/oxidase_C"/>
</dbReference>
<dbReference type="Pfam" id="PF02770">
    <property type="entry name" value="Acyl-CoA_dh_M"/>
    <property type="match status" value="1"/>
</dbReference>
<dbReference type="SUPFAM" id="SSF56645">
    <property type="entry name" value="Acyl-CoA dehydrogenase NM domain-like"/>
    <property type="match status" value="1"/>
</dbReference>
<dbReference type="InterPro" id="IPR046373">
    <property type="entry name" value="Acyl-CoA_Oxase/DH_mid-dom_sf"/>
</dbReference>
<proteinExistence type="inferred from homology"/>
<name>A0A5D0ME92_9BACT</name>
<dbReference type="Gene3D" id="1.10.540.10">
    <property type="entry name" value="Acyl-CoA dehydrogenase/oxidase, N-terminal domain"/>
    <property type="match status" value="1"/>
</dbReference>
<protein>
    <submittedName>
        <fullName evidence="10">Acyl-CoA dehydrogenase</fullName>
    </submittedName>
</protein>
<dbReference type="Pfam" id="PF00441">
    <property type="entry name" value="Acyl-CoA_dh_1"/>
    <property type="match status" value="1"/>
</dbReference>
<accession>A0A5D0ME92</accession>
<comment type="caution">
    <text evidence="10">The sequence shown here is derived from an EMBL/GenBank/DDBJ whole genome shotgun (WGS) entry which is preliminary data.</text>
</comment>
<evidence type="ECO:0000313" key="10">
    <source>
        <dbReference type="EMBL" id="TYB31306.1"/>
    </source>
</evidence>
<feature type="domain" description="Acyl-CoA oxidase/dehydrogenase middle" evidence="7">
    <location>
        <begin position="173"/>
        <end position="267"/>
    </location>
</feature>
<dbReference type="InterPro" id="IPR036797">
    <property type="entry name" value="Acyl-CoA_dehydrogenase_C_sf"/>
</dbReference>
<dbReference type="InterPro" id="IPR036250">
    <property type="entry name" value="AcylCo_DH-like_C"/>
</dbReference>
<dbReference type="InterPro" id="IPR006089">
    <property type="entry name" value="Acyl-CoA_DH_CS"/>
</dbReference>
<evidence type="ECO:0000259" key="6">
    <source>
        <dbReference type="Pfam" id="PF00441"/>
    </source>
</evidence>
<dbReference type="Gene3D" id="1.20.120.470">
    <property type="entry name" value="Acyl-CoA dehydrogenase, C-terminal domain"/>
    <property type="match status" value="1"/>
</dbReference>
<dbReference type="InterPro" id="IPR006091">
    <property type="entry name" value="Acyl-CoA_Oxase/DH_mid-dom"/>
</dbReference>
<dbReference type="InterPro" id="IPR009100">
    <property type="entry name" value="AcylCoA_DH/oxidase_NM_dom_sf"/>
</dbReference>
<dbReference type="GO" id="GO:0050660">
    <property type="term" value="F:flavin adenine dinucleotide binding"/>
    <property type="evidence" value="ECO:0007669"/>
    <property type="project" value="InterPro"/>
</dbReference>
<reference evidence="10" key="1">
    <citation type="submission" date="2019-08" db="EMBL/GenBank/DDBJ databases">
        <title>Genomic characterization of a novel candidate phylum (ARYD3) from a high temperature, high salinity tertiary oil reservoir in north central Oklahoma, USA.</title>
        <authorList>
            <person name="Youssef N.H."/>
            <person name="Yadav A."/>
            <person name="Elshahed M.S."/>
        </authorList>
    </citation>
    <scope>NUCLEOTIDE SEQUENCE [LARGE SCALE GENOMIC DNA]</scope>
    <source>
        <strain evidence="10">ARYD3</strain>
    </source>
</reference>
<feature type="domain" description="Acyl-CoA dehydrogenase/oxidase N-terminal" evidence="8">
    <location>
        <begin position="60"/>
        <end position="169"/>
    </location>
</feature>
<dbReference type="Pfam" id="PF12186">
    <property type="entry name" value="AcylCoA_dehyd_C"/>
    <property type="match status" value="1"/>
</dbReference>
<dbReference type="PROSITE" id="PS00073">
    <property type="entry name" value="ACYL_COA_DH_2"/>
    <property type="match status" value="1"/>
</dbReference>
<dbReference type="PANTHER" id="PTHR42803:SF1">
    <property type="entry name" value="BROAD-SPECIFICITY LINEAR ACYL-COA DEHYDROGENASE FADE5"/>
    <property type="match status" value="1"/>
</dbReference>
<dbReference type="EMBL" id="VSIX01000040">
    <property type="protein sequence ID" value="TYB31306.1"/>
    <property type="molecule type" value="Genomic_DNA"/>
</dbReference>
<dbReference type="AlphaFoldDB" id="A0A5D0ME92"/>
<evidence type="ECO:0000256" key="5">
    <source>
        <dbReference type="RuleBase" id="RU362125"/>
    </source>
</evidence>
<evidence type="ECO:0000256" key="3">
    <source>
        <dbReference type="ARBA" id="ARBA00022630"/>
    </source>
</evidence>
<evidence type="ECO:0000256" key="2">
    <source>
        <dbReference type="ARBA" id="ARBA00009347"/>
    </source>
</evidence>
<feature type="domain" description="Acyl-CoA dehydrogenase C-terminal" evidence="9">
    <location>
        <begin position="465"/>
        <end position="554"/>
    </location>
</feature>
<keyword evidence="11" id="KW-1185">Reference proteome</keyword>
<comment type="similarity">
    <text evidence="2 5">Belongs to the acyl-CoA dehydrogenase family.</text>
</comment>
<dbReference type="Pfam" id="PF02771">
    <property type="entry name" value="Acyl-CoA_dh_N"/>
    <property type="match status" value="1"/>
</dbReference>